<reference evidence="2" key="1">
    <citation type="journal article" date="2023" name="Nat. Plants">
        <title>Single-cell RNA sequencing provides a high-resolution roadmap for understanding the multicellular compartmentation of specialized metabolism.</title>
        <authorList>
            <person name="Sun S."/>
            <person name="Shen X."/>
            <person name="Li Y."/>
            <person name="Li Y."/>
            <person name="Wang S."/>
            <person name="Li R."/>
            <person name="Zhang H."/>
            <person name="Shen G."/>
            <person name="Guo B."/>
            <person name="Wei J."/>
            <person name="Xu J."/>
            <person name="St-Pierre B."/>
            <person name="Chen S."/>
            <person name="Sun C."/>
        </authorList>
    </citation>
    <scope>NUCLEOTIDE SEQUENCE [LARGE SCALE GENOMIC DNA]</scope>
</reference>
<gene>
    <name evidence="1" type="ORF">M9H77_27563</name>
</gene>
<comment type="caution">
    <text evidence="1">The sequence shown here is derived from an EMBL/GenBank/DDBJ whole genome shotgun (WGS) entry which is preliminary data.</text>
</comment>
<protein>
    <submittedName>
        <fullName evidence="1">Uncharacterized protein</fullName>
    </submittedName>
</protein>
<proteinExistence type="predicted"/>
<keyword evidence="2" id="KW-1185">Reference proteome</keyword>
<dbReference type="EMBL" id="CM044706">
    <property type="protein sequence ID" value="KAI5658770.1"/>
    <property type="molecule type" value="Genomic_DNA"/>
</dbReference>
<evidence type="ECO:0000313" key="1">
    <source>
        <dbReference type="EMBL" id="KAI5658770.1"/>
    </source>
</evidence>
<evidence type="ECO:0000313" key="2">
    <source>
        <dbReference type="Proteomes" id="UP001060085"/>
    </source>
</evidence>
<dbReference type="Proteomes" id="UP001060085">
    <property type="component" value="Linkage Group LG06"/>
</dbReference>
<organism evidence="1 2">
    <name type="scientific">Catharanthus roseus</name>
    <name type="common">Madagascar periwinkle</name>
    <name type="synonym">Vinca rosea</name>
    <dbReference type="NCBI Taxonomy" id="4058"/>
    <lineage>
        <taxon>Eukaryota</taxon>
        <taxon>Viridiplantae</taxon>
        <taxon>Streptophyta</taxon>
        <taxon>Embryophyta</taxon>
        <taxon>Tracheophyta</taxon>
        <taxon>Spermatophyta</taxon>
        <taxon>Magnoliopsida</taxon>
        <taxon>eudicotyledons</taxon>
        <taxon>Gunneridae</taxon>
        <taxon>Pentapetalae</taxon>
        <taxon>asterids</taxon>
        <taxon>lamiids</taxon>
        <taxon>Gentianales</taxon>
        <taxon>Apocynaceae</taxon>
        <taxon>Rauvolfioideae</taxon>
        <taxon>Vinceae</taxon>
        <taxon>Catharanthinae</taxon>
        <taxon>Catharanthus</taxon>
    </lineage>
</organism>
<accession>A0ACC0AEI4</accession>
<sequence>MEGDYMASDRVIAELVGMGFEFSNVTEAVKAVGPSMDSALEYILNDTRRKSDGASSSTCLAGSTKSLRRRSLSSSQSLGKLRQPSIMEHLQSGCRPKWRKITTESAASVPLSTTLEGSTESFPFVNVNSNPASTPETSSLYTDYKDVEDLGSDWEQKSQDILNKHFGYLSLKTFQKEALSAWFMYKDCLVLAATGSGKSLCFQIPALLTGKVVVVISPLISLMHDQCLKLAKHGISACFLGSGQIDRSVEQKAMNGMYSIVYVCPETVVRLIKPLQNLAEGRGIALFAIDEVHCVSKWGHDFRPDYRRLSILRETFRADNLKFLKFDIPLMALTATATVCVRDDILKSLCMSKETKIILTSFFRPNLRFSVKHSRTSSSYSYEKDFHELVATYTKEKSSGKANLVHNDHEDVHSIVNTLSVDSMSEPVPDAIDYDSLSESDDETGMSLECSSATPKEKKLSVEYLEDERDDILDVDDLDVSCGEFHGQSPFKSSIGCESPEPYDLHSGPEERLKLQSRTRDEGPTIIYVPTRKETLSIAKFLSKFGVKAAAYNAKLPKSHLRQVHREFHENTLQVVVATVAFGMGIDKSNVRRIIHYGWPQSLEAYYQEAGRAGRDGKVADCVLYANLLRIPTLLPSQRSEEQTKQAYKMLSDCFRYGMRTSSCRAKTLVEYFGEKFNQEKCFLCDVCVKGPPAVENLRSEVMIFMQAIASYYGEKGFPNISCDAGIIQNSVRQRRCTEKPNLKTLISRIREQHLEFTLRDLSWWRGLARVLEDKGFIREGDDMTRVQIKYPEPTEMGLELLRSEDKPFYIYPETDMLLAKEDRKPYSSFTEWGKGWADPEIRRQRLERMRSRGKPKKRKSRKHKPDMKTVRGRLAAKLSKKTAY</sequence>
<name>A0ACC0AEI4_CATRO</name>